<dbReference type="InterPro" id="IPR013525">
    <property type="entry name" value="ABC2_TM"/>
</dbReference>
<evidence type="ECO:0000256" key="6">
    <source>
        <dbReference type="ARBA" id="ARBA00022741"/>
    </source>
</evidence>
<dbReference type="InterPro" id="IPR034001">
    <property type="entry name" value="ABCG_PDR_1"/>
</dbReference>
<organism evidence="13 14">
    <name type="scientific">Polysphondylium violaceum</name>
    <dbReference type="NCBI Taxonomy" id="133409"/>
    <lineage>
        <taxon>Eukaryota</taxon>
        <taxon>Amoebozoa</taxon>
        <taxon>Evosea</taxon>
        <taxon>Eumycetozoa</taxon>
        <taxon>Dictyostelia</taxon>
        <taxon>Dictyosteliales</taxon>
        <taxon>Dictyosteliaceae</taxon>
        <taxon>Polysphondylium</taxon>
    </lineage>
</organism>
<feature type="transmembrane region" description="Helical" evidence="11">
    <location>
        <begin position="1230"/>
        <end position="1259"/>
    </location>
</feature>
<comment type="similarity">
    <text evidence="2">Belongs to the ABC transporter superfamily. ABCG family. PDR (TC 3.A.1.205) subfamily.</text>
</comment>
<dbReference type="PANTHER" id="PTHR19241">
    <property type="entry name" value="ATP-BINDING CASSETTE TRANSPORTER"/>
    <property type="match status" value="1"/>
</dbReference>
<evidence type="ECO:0000256" key="1">
    <source>
        <dbReference type="ARBA" id="ARBA00004141"/>
    </source>
</evidence>
<protein>
    <recommendedName>
        <fullName evidence="12">ABC transporter domain-containing protein</fullName>
    </recommendedName>
</protein>
<dbReference type="InterPro" id="IPR017871">
    <property type="entry name" value="ABC_transporter-like_CS"/>
</dbReference>
<feature type="transmembrane region" description="Helical" evidence="11">
    <location>
        <begin position="1424"/>
        <end position="1444"/>
    </location>
</feature>
<dbReference type="InterPro" id="IPR029481">
    <property type="entry name" value="ABC_trans_N"/>
</dbReference>
<dbReference type="GO" id="GO:0016887">
    <property type="term" value="F:ATP hydrolysis activity"/>
    <property type="evidence" value="ECO:0007669"/>
    <property type="project" value="InterPro"/>
</dbReference>
<comment type="subcellular location">
    <subcellularLocation>
        <location evidence="1">Membrane</location>
        <topology evidence="1">Multi-pass membrane protein</topology>
    </subcellularLocation>
</comment>
<feature type="transmembrane region" description="Helical" evidence="11">
    <location>
        <begin position="632"/>
        <end position="651"/>
    </location>
</feature>
<evidence type="ECO:0000256" key="11">
    <source>
        <dbReference type="SAM" id="Phobius"/>
    </source>
</evidence>
<feature type="transmembrane region" description="Helical" evidence="11">
    <location>
        <begin position="1157"/>
        <end position="1178"/>
    </location>
</feature>
<dbReference type="GO" id="GO:0030587">
    <property type="term" value="P:sorocarp development"/>
    <property type="evidence" value="ECO:0007669"/>
    <property type="project" value="UniProtKB-ARBA"/>
</dbReference>
<evidence type="ECO:0000256" key="4">
    <source>
        <dbReference type="ARBA" id="ARBA00022692"/>
    </source>
</evidence>
<evidence type="ECO:0000256" key="3">
    <source>
        <dbReference type="ARBA" id="ARBA00022448"/>
    </source>
</evidence>
<feature type="domain" description="ABC transporter" evidence="12">
    <location>
        <begin position="818"/>
        <end position="1063"/>
    </location>
</feature>
<evidence type="ECO:0000256" key="7">
    <source>
        <dbReference type="ARBA" id="ARBA00022840"/>
    </source>
</evidence>
<feature type="domain" description="ABC transporter" evidence="12">
    <location>
        <begin position="131"/>
        <end position="384"/>
    </location>
</feature>
<keyword evidence="5" id="KW-0677">Repeat</keyword>
<accession>A0A8J4PRZ3</accession>
<evidence type="ECO:0000256" key="9">
    <source>
        <dbReference type="ARBA" id="ARBA00023136"/>
    </source>
</evidence>
<feature type="transmembrane region" description="Helical" evidence="11">
    <location>
        <begin position="1271"/>
        <end position="1291"/>
    </location>
</feature>
<evidence type="ECO:0000256" key="10">
    <source>
        <dbReference type="SAM" id="MobiDB-lite"/>
    </source>
</evidence>
<keyword evidence="4 11" id="KW-0812">Transmembrane</keyword>
<dbReference type="InterPro" id="IPR003593">
    <property type="entry name" value="AAA+_ATPase"/>
</dbReference>
<evidence type="ECO:0000256" key="8">
    <source>
        <dbReference type="ARBA" id="ARBA00022989"/>
    </source>
</evidence>
<dbReference type="GO" id="GO:0016020">
    <property type="term" value="C:membrane"/>
    <property type="evidence" value="ECO:0007669"/>
    <property type="project" value="UniProtKB-SubCell"/>
</dbReference>
<dbReference type="InterPro" id="IPR027417">
    <property type="entry name" value="P-loop_NTPase"/>
</dbReference>
<evidence type="ECO:0000313" key="13">
    <source>
        <dbReference type="EMBL" id="KAF2071314.1"/>
    </source>
</evidence>
<dbReference type="GO" id="GO:0140359">
    <property type="term" value="F:ABC-type transporter activity"/>
    <property type="evidence" value="ECO:0007669"/>
    <property type="project" value="InterPro"/>
</dbReference>
<dbReference type="Pfam" id="PF19055">
    <property type="entry name" value="ABC2_membrane_7"/>
    <property type="match status" value="2"/>
</dbReference>
<dbReference type="SMART" id="SM00382">
    <property type="entry name" value="AAA"/>
    <property type="match status" value="2"/>
</dbReference>
<dbReference type="Pfam" id="PF06422">
    <property type="entry name" value="PDR_CDR"/>
    <property type="match status" value="2"/>
</dbReference>
<evidence type="ECO:0000313" key="14">
    <source>
        <dbReference type="Proteomes" id="UP000695562"/>
    </source>
</evidence>
<name>A0A8J4PRZ3_9MYCE</name>
<dbReference type="Pfam" id="PF00005">
    <property type="entry name" value="ABC_tran"/>
    <property type="match status" value="2"/>
</dbReference>
<gene>
    <name evidence="13" type="ORF">CYY_007364</name>
</gene>
<dbReference type="CDD" id="cd03233">
    <property type="entry name" value="ABCG_PDR_domain1"/>
    <property type="match status" value="1"/>
</dbReference>
<keyword evidence="6" id="KW-0547">Nucleotide-binding</keyword>
<feature type="region of interest" description="Disordered" evidence="10">
    <location>
        <begin position="1"/>
        <end position="41"/>
    </location>
</feature>
<proteinExistence type="inferred from homology"/>
<dbReference type="OrthoDB" id="245989at2759"/>
<keyword evidence="7" id="KW-0067">ATP-binding</keyword>
<dbReference type="CDD" id="cd03232">
    <property type="entry name" value="ABCG_PDR_domain2"/>
    <property type="match status" value="1"/>
</dbReference>
<dbReference type="InterPro" id="IPR034003">
    <property type="entry name" value="ABCG_PDR_2"/>
</dbReference>
<feature type="transmembrane region" description="Helical" evidence="11">
    <location>
        <begin position="578"/>
        <end position="598"/>
    </location>
</feature>
<reference evidence="13" key="1">
    <citation type="submission" date="2020-01" db="EMBL/GenBank/DDBJ databases">
        <title>Development of genomics and gene disruption for Polysphondylium violaceum indicates a role for the polyketide synthase stlB in stalk morphogenesis.</title>
        <authorList>
            <person name="Narita B."/>
            <person name="Kawabe Y."/>
            <person name="Kin K."/>
            <person name="Saito T."/>
            <person name="Gibbs R."/>
            <person name="Kuspa A."/>
            <person name="Muzny D."/>
            <person name="Queller D."/>
            <person name="Richards S."/>
            <person name="Strassman J."/>
            <person name="Sucgang R."/>
            <person name="Worley K."/>
            <person name="Schaap P."/>
        </authorList>
    </citation>
    <scope>NUCLEOTIDE SEQUENCE</scope>
    <source>
        <strain evidence="13">QSvi11</strain>
    </source>
</reference>
<keyword evidence="9 11" id="KW-0472">Membrane</keyword>
<feature type="transmembrane region" description="Helical" evidence="11">
    <location>
        <begin position="1190"/>
        <end position="1209"/>
    </location>
</feature>
<dbReference type="GO" id="GO:0005524">
    <property type="term" value="F:ATP binding"/>
    <property type="evidence" value="ECO:0007669"/>
    <property type="project" value="UniProtKB-KW"/>
</dbReference>
<feature type="transmembrane region" description="Helical" evidence="11">
    <location>
        <begin position="605"/>
        <end position="626"/>
    </location>
</feature>
<keyword evidence="14" id="KW-1185">Reference proteome</keyword>
<comment type="caution">
    <text evidence="13">The sequence shown here is derived from an EMBL/GenBank/DDBJ whole genome shotgun (WGS) entry which is preliminary data.</text>
</comment>
<evidence type="ECO:0000256" key="5">
    <source>
        <dbReference type="ARBA" id="ARBA00022737"/>
    </source>
</evidence>
<feature type="transmembrane region" description="Helical" evidence="11">
    <location>
        <begin position="750"/>
        <end position="771"/>
    </location>
</feature>
<evidence type="ECO:0000256" key="2">
    <source>
        <dbReference type="ARBA" id="ARBA00006012"/>
    </source>
</evidence>
<dbReference type="Pfam" id="PF01061">
    <property type="entry name" value="ABC2_membrane"/>
    <property type="match status" value="2"/>
</dbReference>
<dbReference type="InterPro" id="IPR003439">
    <property type="entry name" value="ABC_transporter-like_ATP-bd"/>
</dbReference>
<keyword evidence="3" id="KW-0813">Transport</keyword>
<dbReference type="InterPro" id="IPR043926">
    <property type="entry name" value="ABCG_dom"/>
</dbReference>
<dbReference type="InterPro" id="IPR010929">
    <property type="entry name" value="PDR_CDR_ABC"/>
</dbReference>
<dbReference type="FunFam" id="3.40.50.300:FF:002175">
    <property type="entry name" value="ABC transporter G family member 9"/>
    <property type="match status" value="1"/>
</dbReference>
<dbReference type="Proteomes" id="UP000695562">
    <property type="component" value="Unassembled WGS sequence"/>
</dbReference>
<dbReference type="FunFam" id="3.40.50.300:FF:000054">
    <property type="entry name" value="ABC multidrug transporter atrF"/>
    <property type="match status" value="1"/>
</dbReference>
<evidence type="ECO:0000259" key="12">
    <source>
        <dbReference type="PROSITE" id="PS50893"/>
    </source>
</evidence>
<sequence length="1450" mass="165010">MDEVELQDIQQENSNGSSSSSTPQTPTGLESPELEVKRGKSEFTRLASQLELESHNLRIDENRKGDIEAQPEAGADTEEDFKLRKYFENSQRMAMDNGGKPKKMGVSVRGLTVVGQGADVSIIADMMTPFNKFLNLFKPSTWKASNGSTFDILHDVNCFCKDGEMLLVLGRPGAGCSTLLRVISNQRASYVSIDGTVNYGGIPSDDWRYRGEAIYAPEEDTHHPTLTVRETLDFALKCKTPGNRLPDETKRSFREKIFNLLTSMYGIVHQAETIVGNEWIRGLSGGERKRMTISEAMVSSASINCWDCSTRGLDAASALDYAKSLRIMSDTLDKTTIASFYQASDSIYNLFDKVLILEKGRCIYFGPANKAKQYFLDLGFTCEPRKSTPDFLTGVTNPQERMVQPGFEGRVPETSAEFEEVWKKSQLCQQSAQEQDDYERQVKEEKPYIAFAEEVKDQKSKTTRKKSPYTTSFITQVVALTRRHFQIIWGDKFSICSRYFSVLVQSFIYGSVFFLQDNGLNGIFTRGGAIFSSLLFNAFLSQGELPMAFMGRRILQKHRAYALYRPAAFHIAQVATDIPIISIQVFLYSIIAYFMFGLEYKADKFFIFCFILIGTGLACTNLFRAFGNFMPSMYIAQNVLTVYLIFMLTYGGYTVPYDKMHPWFQWFFWINPFAYGFKALMANEFMDQSFDCRDAAFPAGPAYSGIFDANRICPIAGAQQGDLLIHGEDYLKAALSFKTTDRALNTVVVYLWWILFTVMNMFAMEIFDWTAGGYTHKVYKKGKAPKMNDIEEEKRNNQIVQQATSNMKDTLKMRGGVFTWQDIQYTVPIPGAPDKLLLDNVEGWIKPGQMTALMGSSGAGKTTLLDVLAKRKTIGTVTGKSFLNGKPLEIDFERITGYVEQMDVHNPNLTVRESLRFSAKLRQEPSISVQEKFDYVEHVLEMMEMKHLGDALIGDLESGVGISVEERKRLTIGVELVAKPHILFLDEPTSGLDAQSSYNIIKFIRKLADAGMPLVCTIHQPSSVLFEHFDRLLLLARGGKTVYFGDVGEKSKTLTSYFERNGVRPCTESENPAEYILEAIGAGVHGKTDVDWPAAWKSSQECQLVNQELSNLENGIGLPDEWKHSDGTPPREFATGPWYQLWEVYKRMNVIWWRDPFYSFGRFVQAALVGLILGFTYWNLQSSSTDMNQRIFYVFQALILGIMLIFIALPQFFMQREFFRRDYASKFYSWFPFALSIVVVELPYITITGTIFFVCSYWTAGLDYNADTGFYFWIIFIMFLFFCVSFGQALGAVCINMFFAMIIVPLLIVFFFLFCGVMVPPDALPYFWRSWMYHLNPARYFLEGILTDVLENVEVRCDAQDFVLFTPPAGQTCEQYTEAYFTYPKATGYIEDRGDGQCGYCIYKAGSEYTNNLDWHYSNRWRNFGILVAYWVFNTSLVILFVFLTRKATR</sequence>
<dbReference type="Pfam" id="PF14510">
    <property type="entry name" value="ABC_trans_N"/>
    <property type="match status" value="1"/>
</dbReference>
<keyword evidence="8 11" id="KW-1133">Transmembrane helix</keyword>
<dbReference type="Gene3D" id="3.40.50.300">
    <property type="entry name" value="P-loop containing nucleotide triphosphate hydrolases"/>
    <property type="match status" value="2"/>
</dbReference>
<dbReference type="PROSITE" id="PS00211">
    <property type="entry name" value="ABC_TRANSPORTER_1"/>
    <property type="match status" value="1"/>
</dbReference>
<dbReference type="PROSITE" id="PS50893">
    <property type="entry name" value="ABC_TRANSPORTER_2"/>
    <property type="match status" value="2"/>
</dbReference>
<feature type="transmembrane region" description="Helical" evidence="11">
    <location>
        <begin position="1298"/>
        <end position="1319"/>
    </location>
</feature>
<dbReference type="SUPFAM" id="SSF52540">
    <property type="entry name" value="P-loop containing nucleoside triphosphate hydrolases"/>
    <property type="match status" value="2"/>
</dbReference>
<dbReference type="EMBL" id="AJWJ01000388">
    <property type="protein sequence ID" value="KAF2071314.1"/>
    <property type="molecule type" value="Genomic_DNA"/>
</dbReference>